<gene>
    <name evidence="1" type="ORF">PISS_a1657</name>
</gene>
<dbReference type="EMBL" id="CP011030">
    <property type="protein sequence ID" value="ATC90557.1"/>
    <property type="molecule type" value="Genomic_DNA"/>
</dbReference>
<protein>
    <submittedName>
        <fullName evidence="1">Uncharacterized protein</fullName>
    </submittedName>
</protein>
<evidence type="ECO:0000313" key="2">
    <source>
        <dbReference type="Proteomes" id="UP000217258"/>
    </source>
</evidence>
<evidence type="ECO:0000313" key="1">
    <source>
        <dbReference type="EMBL" id="ATC90557.1"/>
    </source>
</evidence>
<keyword evidence="2" id="KW-1185">Reference proteome</keyword>
<name>A0ABM6N314_9GAMM</name>
<organism evidence="1 2">
    <name type="scientific">Pseudoalteromonas issachenkonii</name>
    <dbReference type="NCBI Taxonomy" id="152297"/>
    <lineage>
        <taxon>Bacteria</taxon>
        <taxon>Pseudomonadati</taxon>
        <taxon>Pseudomonadota</taxon>
        <taxon>Gammaproteobacteria</taxon>
        <taxon>Alteromonadales</taxon>
        <taxon>Pseudoalteromonadaceae</taxon>
        <taxon>Pseudoalteromonas</taxon>
    </lineage>
</organism>
<accession>A0ABM6N314</accession>
<proteinExistence type="predicted"/>
<reference evidence="1 2" key="1">
    <citation type="submission" date="2015-06" db="EMBL/GenBank/DDBJ databases">
        <authorList>
            <person name="Xie B.-B."/>
            <person name="Rong J.-C."/>
            <person name="Qin Q.-L."/>
            <person name="Zhang Y.-Z."/>
        </authorList>
    </citation>
    <scope>NUCLEOTIDE SEQUENCE [LARGE SCALE GENOMIC DNA]</scope>
    <source>
        <strain evidence="1 2">KMM 3549</strain>
    </source>
</reference>
<sequence>MFLFLPLHPPINLRIFIVCEDVVSVKNNSSPVVTELGLFLFSFSSTTISQS</sequence>
<dbReference type="Proteomes" id="UP000217258">
    <property type="component" value="Chromosome I"/>
</dbReference>